<reference evidence="5 6" key="1">
    <citation type="submission" date="2020-08" db="EMBL/GenBank/DDBJ databases">
        <title>Genomic Encyclopedia of Type Strains, Phase IV (KMG-IV): sequencing the most valuable type-strain genomes for metagenomic binning, comparative biology and taxonomic classification.</title>
        <authorList>
            <person name="Goeker M."/>
        </authorList>
    </citation>
    <scope>NUCLEOTIDE SEQUENCE [LARGE SCALE GENOMIC DNA]</scope>
    <source>
        <strain evidence="5 6">DSM 103526</strain>
    </source>
</reference>
<dbReference type="EC" id="3.6.3.-" evidence="5"/>
<dbReference type="GO" id="GO:0016887">
    <property type="term" value="F:ATP hydrolysis activity"/>
    <property type="evidence" value="ECO:0007669"/>
    <property type="project" value="InterPro"/>
</dbReference>
<evidence type="ECO:0000256" key="2">
    <source>
        <dbReference type="ARBA" id="ARBA00022840"/>
    </source>
</evidence>
<dbReference type="InterPro" id="IPR027417">
    <property type="entry name" value="P-loop_NTPase"/>
</dbReference>
<feature type="domain" description="AAA+ ATPase" evidence="4">
    <location>
        <begin position="29"/>
        <end position="170"/>
    </location>
</feature>
<dbReference type="InterPro" id="IPR041628">
    <property type="entry name" value="ChlI/MoxR_AAA_lid"/>
</dbReference>
<sequence>MIKKVIENIEKVMVGKQDSIEKMVIVLLVGGHVLIEDVPGVGKTTIAQALAKSMNCSFCRIQFTPDLVPSDILGVSIYNQKEGKFEFVKGPIYHQIILADEINRTSPKTQSSLLEVMEEHQITMDGKTYRLEDPFMVIATQNPIEYEGTFPLPEAQLDRFLMRIALGYPSFKEEIEIIKRNGRESMLDDLDSVVTIEELLSAREAMHKIFLSEELEGYIVEIVNETRQHPSVLLGCSPRASIALYKTAKAYAYIKGKEFVTPDDIKYLASDVLSHRMILRPEAKYNGLTNELVVQEILKKVRIPVVKHYA</sequence>
<evidence type="ECO:0000313" key="6">
    <source>
        <dbReference type="Proteomes" id="UP000579281"/>
    </source>
</evidence>
<dbReference type="CDD" id="cd00009">
    <property type="entry name" value="AAA"/>
    <property type="match status" value="1"/>
</dbReference>
<dbReference type="PIRSF" id="PIRSF002849">
    <property type="entry name" value="AAA_ATPase_chaperone_MoxR_prd"/>
    <property type="match status" value="1"/>
</dbReference>
<keyword evidence="6" id="KW-1185">Reference proteome</keyword>
<dbReference type="RefSeq" id="WP_243182958.1">
    <property type="nucleotide sequence ID" value="NZ_JACHEN010000003.1"/>
</dbReference>
<dbReference type="InterPro" id="IPR011703">
    <property type="entry name" value="ATPase_AAA-3"/>
</dbReference>
<keyword evidence="5" id="KW-0378">Hydrolase</keyword>
<evidence type="ECO:0000256" key="1">
    <source>
        <dbReference type="ARBA" id="ARBA00022741"/>
    </source>
</evidence>
<dbReference type="AlphaFoldDB" id="A0A841KWN4"/>
<evidence type="ECO:0000256" key="3">
    <source>
        <dbReference type="ARBA" id="ARBA00061607"/>
    </source>
</evidence>
<protein>
    <submittedName>
        <fullName evidence="5">MoxR-like ATPase</fullName>
        <ecNumber evidence="5">3.6.3.-</ecNumber>
    </submittedName>
</protein>
<organism evidence="5 6">
    <name type="scientific">Anaerosolibacter carboniphilus</name>
    <dbReference type="NCBI Taxonomy" id="1417629"/>
    <lineage>
        <taxon>Bacteria</taxon>
        <taxon>Bacillati</taxon>
        <taxon>Bacillota</taxon>
        <taxon>Clostridia</taxon>
        <taxon>Peptostreptococcales</taxon>
        <taxon>Thermotaleaceae</taxon>
        <taxon>Anaerosolibacter</taxon>
    </lineage>
</organism>
<dbReference type="Pfam" id="PF07726">
    <property type="entry name" value="AAA_3"/>
    <property type="match status" value="1"/>
</dbReference>
<comment type="similarity">
    <text evidence="3">Belongs to the MoxR family.</text>
</comment>
<name>A0A841KWN4_9FIRM</name>
<dbReference type="Proteomes" id="UP000579281">
    <property type="component" value="Unassembled WGS sequence"/>
</dbReference>
<evidence type="ECO:0000313" key="5">
    <source>
        <dbReference type="EMBL" id="MBB6214585.1"/>
    </source>
</evidence>
<dbReference type="InterPro" id="IPR050764">
    <property type="entry name" value="CbbQ/NirQ/NorQ/GpvN"/>
</dbReference>
<proteinExistence type="inferred from homology"/>
<keyword evidence="2" id="KW-0067">ATP-binding</keyword>
<dbReference type="FunFam" id="3.40.50.300:FF:000640">
    <property type="entry name" value="MoxR family ATPase"/>
    <property type="match status" value="1"/>
</dbReference>
<dbReference type="PANTHER" id="PTHR42759">
    <property type="entry name" value="MOXR FAMILY PROTEIN"/>
    <property type="match status" value="1"/>
</dbReference>
<evidence type="ECO:0000259" key="4">
    <source>
        <dbReference type="SMART" id="SM00382"/>
    </source>
</evidence>
<comment type="caution">
    <text evidence="5">The sequence shown here is derived from an EMBL/GenBank/DDBJ whole genome shotgun (WGS) entry which is preliminary data.</text>
</comment>
<dbReference type="PANTHER" id="PTHR42759:SF5">
    <property type="entry name" value="METHANOL DEHYDROGENASE REGULATOR"/>
    <property type="match status" value="1"/>
</dbReference>
<dbReference type="SMART" id="SM00382">
    <property type="entry name" value="AAA"/>
    <property type="match status" value="1"/>
</dbReference>
<dbReference type="SUPFAM" id="SSF52540">
    <property type="entry name" value="P-loop containing nucleoside triphosphate hydrolases"/>
    <property type="match status" value="1"/>
</dbReference>
<dbReference type="InterPro" id="IPR003593">
    <property type="entry name" value="AAA+_ATPase"/>
</dbReference>
<accession>A0A841KWN4</accession>
<dbReference type="Gene3D" id="1.10.8.80">
    <property type="entry name" value="Magnesium chelatase subunit I, C-Terminal domain"/>
    <property type="match status" value="1"/>
</dbReference>
<dbReference type="Gene3D" id="3.40.50.300">
    <property type="entry name" value="P-loop containing nucleotide triphosphate hydrolases"/>
    <property type="match status" value="1"/>
</dbReference>
<keyword evidence="1" id="KW-0547">Nucleotide-binding</keyword>
<dbReference type="EMBL" id="JACHEN010000003">
    <property type="protein sequence ID" value="MBB6214585.1"/>
    <property type="molecule type" value="Genomic_DNA"/>
</dbReference>
<dbReference type="Pfam" id="PF17863">
    <property type="entry name" value="AAA_lid_2"/>
    <property type="match status" value="1"/>
</dbReference>
<gene>
    <name evidence="5" type="ORF">HNQ80_000668</name>
</gene>
<dbReference type="GO" id="GO:0005524">
    <property type="term" value="F:ATP binding"/>
    <property type="evidence" value="ECO:0007669"/>
    <property type="project" value="UniProtKB-KW"/>
</dbReference>